<proteinExistence type="predicted"/>
<dbReference type="Proteomes" id="UP000828941">
    <property type="component" value="Chromosome 14"/>
</dbReference>
<protein>
    <submittedName>
        <fullName evidence="1">Uncharacterized protein</fullName>
    </submittedName>
</protein>
<evidence type="ECO:0000313" key="1">
    <source>
        <dbReference type="EMBL" id="KAI4297030.1"/>
    </source>
</evidence>
<sequence length="85" mass="9401">MPSIRDALIQILQSTRSVQLPQFVTLELLSRCGDLWVVTWSGATSASSAIEISSIDAEKCRLPSNLRNAFSCLIMLRNKGLFEAM</sequence>
<keyword evidence="2" id="KW-1185">Reference proteome</keyword>
<accession>A0ACB9KIL1</accession>
<evidence type="ECO:0000313" key="2">
    <source>
        <dbReference type="Proteomes" id="UP000828941"/>
    </source>
</evidence>
<comment type="caution">
    <text evidence="1">The sequence shown here is derived from an EMBL/GenBank/DDBJ whole genome shotgun (WGS) entry which is preliminary data.</text>
</comment>
<gene>
    <name evidence="1" type="ORF">L6164_036941</name>
</gene>
<name>A0ACB9KIL1_BAUVA</name>
<organism evidence="1 2">
    <name type="scientific">Bauhinia variegata</name>
    <name type="common">Purple orchid tree</name>
    <name type="synonym">Phanera variegata</name>
    <dbReference type="NCBI Taxonomy" id="167791"/>
    <lineage>
        <taxon>Eukaryota</taxon>
        <taxon>Viridiplantae</taxon>
        <taxon>Streptophyta</taxon>
        <taxon>Embryophyta</taxon>
        <taxon>Tracheophyta</taxon>
        <taxon>Spermatophyta</taxon>
        <taxon>Magnoliopsida</taxon>
        <taxon>eudicotyledons</taxon>
        <taxon>Gunneridae</taxon>
        <taxon>Pentapetalae</taxon>
        <taxon>rosids</taxon>
        <taxon>fabids</taxon>
        <taxon>Fabales</taxon>
        <taxon>Fabaceae</taxon>
        <taxon>Cercidoideae</taxon>
        <taxon>Cercideae</taxon>
        <taxon>Bauhiniinae</taxon>
        <taxon>Bauhinia</taxon>
    </lineage>
</organism>
<reference evidence="1 2" key="1">
    <citation type="journal article" date="2022" name="DNA Res.">
        <title>Chromosomal-level genome assembly of the orchid tree Bauhinia variegata (Leguminosae; Cercidoideae) supports the allotetraploid origin hypothesis of Bauhinia.</title>
        <authorList>
            <person name="Zhong Y."/>
            <person name="Chen Y."/>
            <person name="Zheng D."/>
            <person name="Pang J."/>
            <person name="Liu Y."/>
            <person name="Luo S."/>
            <person name="Meng S."/>
            <person name="Qian L."/>
            <person name="Wei D."/>
            <person name="Dai S."/>
            <person name="Zhou R."/>
        </authorList>
    </citation>
    <scope>NUCLEOTIDE SEQUENCE [LARGE SCALE GENOMIC DNA]</scope>
    <source>
        <strain evidence="1">BV-YZ2020</strain>
    </source>
</reference>
<dbReference type="EMBL" id="CM039439">
    <property type="protein sequence ID" value="KAI4297030.1"/>
    <property type="molecule type" value="Genomic_DNA"/>
</dbReference>